<dbReference type="GO" id="GO:0005737">
    <property type="term" value="C:cytoplasm"/>
    <property type="evidence" value="ECO:0007669"/>
    <property type="project" value="UniProtKB-SubCell"/>
</dbReference>
<reference evidence="16 17" key="1">
    <citation type="submission" date="2019-06" db="EMBL/GenBank/DDBJ databases">
        <title>WGS assembly of Gossypium darwinii.</title>
        <authorList>
            <person name="Chen Z.J."/>
            <person name="Sreedasyam A."/>
            <person name="Ando A."/>
            <person name="Song Q."/>
            <person name="De L."/>
            <person name="Hulse-Kemp A."/>
            <person name="Ding M."/>
            <person name="Ye W."/>
            <person name="Kirkbride R."/>
            <person name="Jenkins J."/>
            <person name="Plott C."/>
            <person name="Lovell J."/>
            <person name="Lin Y.-M."/>
            <person name="Vaughn R."/>
            <person name="Liu B."/>
            <person name="Li W."/>
            <person name="Simpson S."/>
            <person name="Scheffler B."/>
            <person name="Saski C."/>
            <person name="Grover C."/>
            <person name="Hu G."/>
            <person name="Conover J."/>
            <person name="Carlson J."/>
            <person name="Shu S."/>
            <person name="Boston L."/>
            <person name="Williams M."/>
            <person name="Peterson D."/>
            <person name="Mcgee K."/>
            <person name="Jones D."/>
            <person name="Wendel J."/>
            <person name="Stelly D."/>
            <person name="Grimwood J."/>
            <person name="Schmutz J."/>
        </authorList>
    </citation>
    <scope>NUCLEOTIDE SEQUENCE [LARGE SCALE GENOMIC DNA]</scope>
    <source>
        <strain evidence="16">1808015.09</strain>
    </source>
</reference>
<feature type="compositionally biased region" description="Low complexity" evidence="14">
    <location>
        <begin position="21"/>
        <end position="33"/>
    </location>
</feature>
<gene>
    <name evidence="16" type="ORF">ES288_D12G002300v1</name>
</gene>
<dbReference type="GO" id="GO:0019786">
    <property type="term" value="F:protein-phosphatidylethanolamide deconjugating activity"/>
    <property type="evidence" value="ECO:0007669"/>
    <property type="project" value="InterPro"/>
</dbReference>
<evidence type="ECO:0000256" key="4">
    <source>
        <dbReference type="ARBA" id="ARBA00022490"/>
    </source>
</evidence>
<evidence type="ECO:0000256" key="5">
    <source>
        <dbReference type="ARBA" id="ARBA00022670"/>
    </source>
</evidence>
<keyword evidence="17" id="KW-1185">Reference proteome</keyword>
<accession>A0A5D2A401</accession>
<evidence type="ECO:0000256" key="13">
    <source>
        <dbReference type="RuleBase" id="RU363115"/>
    </source>
</evidence>
<evidence type="ECO:0000256" key="14">
    <source>
        <dbReference type="SAM" id="MobiDB-lite"/>
    </source>
</evidence>
<feature type="region of interest" description="Disordered" evidence="14">
    <location>
        <begin position="476"/>
        <end position="506"/>
    </location>
</feature>
<proteinExistence type="inferred from homology"/>
<dbReference type="GO" id="GO:0034727">
    <property type="term" value="P:piecemeal microautophagy of the nucleus"/>
    <property type="evidence" value="ECO:0007669"/>
    <property type="project" value="TreeGrafter"/>
</dbReference>
<dbReference type="InterPro" id="IPR005078">
    <property type="entry name" value="Peptidase_C54"/>
</dbReference>
<dbReference type="EC" id="3.4.22.-" evidence="13"/>
<evidence type="ECO:0000313" key="16">
    <source>
        <dbReference type="EMBL" id="TYG39263.1"/>
    </source>
</evidence>
<evidence type="ECO:0000256" key="10">
    <source>
        <dbReference type="ARBA" id="ARBA00029362"/>
    </source>
</evidence>
<dbReference type="PANTHER" id="PTHR22624">
    <property type="entry name" value="CYSTEINE PROTEASE ATG4"/>
    <property type="match status" value="1"/>
</dbReference>
<dbReference type="InterPro" id="IPR046792">
    <property type="entry name" value="Peptidase_C54_cat"/>
</dbReference>
<evidence type="ECO:0000256" key="11">
    <source>
        <dbReference type="ARBA" id="ARBA00038724"/>
    </source>
</evidence>
<evidence type="ECO:0000256" key="9">
    <source>
        <dbReference type="ARBA" id="ARBA00023006"/>
    </source>
</evidence>
<dbReference type="PANTHER" id="PTHR22624:SF49">
    <property type="entry name" value="CYSTEINE PROTEASE"/>
    <property type="match status" value="1"/>
</dbReference>
<comment type="subcellular location">
    <subcellularLocation>
        <location evidence="1 13">Cytoplasm</location>
    </subcellularLocation>
</comment>
<evidence type="ECO:0000256" key="1">
    <source>
        <dbReference type="ARBA" id="ARBA00004496"/>
    </source>
</evidence>
<dbReference type="GO" id="GO:0004197">
    <property type="term" value="F:cysteine-type endopeptidase activity"/>
    <property type="evidence" value="ECO:0007669"/>
    <property type="project" value="TreeGrafter"/>
</dbReference>
<comment type="catalytic activity">
    <reaction evidence="10">
        <text>[protein]-C-terminal L-amino acid-glycyl-phosphatidylethanolamide + H2O = [protein]-C-terminal L-amino acid-glycine + a 1,2-diacyl-sn-glycero-3-phosphoethanolamine</text>
        <dbReference type="Rhea" id="RHEA:67548"/>
        <dbReference type="Rhea" id="RHEA-COMP:17323"/>
        <dbReference type="Rhea" id="RHEA-COMP:17324"/>
        <dbReference type="ChEBI" id="CHEBI:15377"/>
        <dbReference type="ChEBI" id="CHEBI:64612"/>
        <dbReference type="ChEBI" id="CHEBI:172940"/>
        <dbReference type="ChEBI" id="CHEBI:172941"/>
    </reaction>
    <physiologicalReaction direction="left-to-right" evidence="10">
        <dbReference type="Rhea" id="RHEA:67549"/>
    </physiologicalReaction>
</comment>
<feature type="domain" description="Peptidase C54 catalytic" evidence="15">
    <location>
        <begin position="198"/>
        <end position="440"/>
    </location>
</feature>
<dbReference type="SUPFAM" id="SSF54001">
    <property type="entry name" value="Cysteine proteinases"/>
    <property type="match status" value="1"/>
</dbReference>
<feature type="compositionally biased region" description="Polar residues" evidence="14">
    <location>
        <begin position="10"/>
        <end position="20"/>
    </location>
</feature>
<evidence type="ECO:0000313" key="17">
    <source>
        <dbReference type="Proteomes" id="UP000323506"/>
    </source>
</evidence>
<keyword evidence="6 13" id="KW-0378">Hydrolase</keyword>
<evidence type="ECO:0000256" key="6">
    <source>
        <dbReference type="ARBA" id="ARBA00022801"/>
    </source>
</evidence>
<dbReference type="GO" id="GO:0016485">
    <property type="term" value="P:protein processing"/>
    <property type="evidence" value="ECO:0007669"/>
    <property type="project" value="TreeGrafter"/>
</dbReference>
<keyword evidence="5 13" id="KW-0645">Protease</keyword>
<name>A0A5D2A401_GOSDA</name>
<feature type="region of interest" description="Disordered" evidence="14">
    <location>
        <begin position="1"/>
        <end position="36"/>
    </location>
</feature>
<dbReference type="Proteomes" id="UP000323506">
    <property type="component" value="Chromosome D12"/>
</dbReference>
<sequence>MKGFHERNDSLNCSSKASIDSSPTPGTGSEPGPNDSKFSKTSLWSNFFASAFSVFDTYSESSSSSVCERKSSFSKTNGWTAAVKRVVSGGSMRRIHERVLGPSKIGISSSTSDIWLLGLCYKISQESSGDVDATSALAAFKQDFSSRILMTYRKGFDAIGETKSQVMPVGVACLEVARCLLHRCIFVLFYFSLENVQIVTRALLFHRLGRSWRKPSQKPFDLAYIEILHQFGDSEASAFSIHNLVEAGKNYGLAAGSWVGPYAMCRSWESLARSKREEIDLECQLLPMAVYVVSGDEDGERGGAPVVCIEDASRHCFEFSRHQADWTPILLLVPLVLGLDKVNPRYIPSLQATFTFPQCLGILGGKPGASTYIVGVQEENVFYLDPHDVQPVVNLSTENLEADTSSYHCNIIRYIPLDSLDPSLAIGFFCRDKDDFDDFCFRASKLADESNGAPLFTVARTHSVFKPINHGDTMADAGGDRMDDSVGVLPTGDVDGNSHEDDWQFL</sequence>
<evidence type="ECO:0000259" key="15">
    <source>
        <dbReference type="Pfam" id="PF03416"/>
    </source>
</evidence>
<organism evidence="16 17">
    <name type="scientific">Gossypium darwinii</name>
    <name type="common">Darwin's cotton</name>
    <name type="synonym">Gossypium barbadense var. darwinii</name>
    <dbReference type="NCBI Taxonomy" id="34276"/>
    <lineage>
        <taxon>Eukaryota</taxon>
        <taxon>Viridiplantae</taxon>
        <taxon>Streptophyta</taxon>
        <taxon>Embryophyta</taxon>
        <taxon>Tracheophyta</taxon>
        <taxon>Spermatophyta</taxon>
        <taxon>Magnoliopsida</taxon>
        <taxon>eudicotyledons</taxon>
        <taxon>Gunneridae</taxon>
        <taxon>Pentapetalae</taxon>
        <taxon>rosids</taxon>
        <taxon>malvids</taxon>
        <taxon>Malvales</taxon>
        <taxon>Malvaceae</taxon>
        <taxon>Malvoideae</taxon>
        <taxon>Gossypium</taxon>
    </lineage>
</organism>
<feature type="compositionally biased region" description="Basic and acidic residues" evidence="14">
    <location>
        <begin position="496"/>
        <end position="506"/>
    </location>
</feature>
<comment type="function">
    <text evidence="12">Cysteine protease that plays a key role in autophagy by mediating both proteolytic activation and delipidation of ATG8 family proteins. The protease activity is required for proteolytic activation of ATG8 family proteins: cleaves the C-terminal amino acid of ATG8 proteins to reveal a C-terminal glycine. Exposure of the glycine at the C-terminus is essential for ATG8 proteins conjugation to phosphatidylethanolamine (PE) and insertion to membranes, which is necessary for autophagy. In addition to the protease activity, also mediates delipidation of PE-conjugated ATG8 proteins.</text>
</comment>
<evidence type="ECO:0000256" key="12">
    <source>
        <dbReference type="ARBA" id="ARBA00045891"/>
    </source>
</evidence>
<evidence type="ECO:0000256" key="2">
    <source>
        <dbReference type="ARBA" id="ARBA00010958"/>
    </source>
</evidence>
<dbReference type="Pfam" id="PF03416">
    <property type="entry name" value="Peptidase_C54"/>
    <property type="match status" value="1"/>
</dbReference>
<dbReference type="GO" id="GO:0000423">
    <property type="term" value="P:mitophagy"/>
    <property type="evidence" value="ECO:0007669"/>
    <property type="project" value="TreeGrafter"/>
</dbReference>
<dbReference type="GO" id="GO:0000045">
    <property type="term" value="P:autophagosome assembly"/>
    <property type="evidence" value="ECO:0007669"/>
    <property type="project" value="TreeGrafter"/>
</dbReference>
<protein>
    <recommendedName>
        <fullName evidence="13">Cysteine protease</fullName>
        <ecNumber evidence="13">3.4.22.-</ecNumber>
    </recommendedName>
</protein>
<evidence type="ECO:0000256" key="3">
    <source>
        <dbReference type="ARBA" id="ARBA00022448"/>
    </source>
</evidence>
<keyword evidence="8 13" id="KW-0653">Protein transport</keyword>
<comment type="similarity">
    <text evidence="2 13">Belongs to the peptidase C54 family.</text>
</comment>
<keyword evidence="9 13" id="KW-0072">Autophagy</keyword>
<dbReference type="EMBL" id="CM017712">
    <property type="protein sequence ID" value="TYG39263.1"/>
    <property type="molecule type" value="Genomic_DNA"/>
</dbReference>
<dbReference type="GO" id="GO:0015031">
    <property type="term" value="P:protein transport"/>
    <property type="evidence" value="ECO:0007669"/>
    <property type="project" value="UniProtKB-KW"/>
</dbReference>
<dbReference type="InterPro" id="IPR038765">
    <property type="entry name" value="Papain-like_cys_pep_sf"/>
</dbReference>
<keyword evidence="7" id="KW-0788">Thiol protease</keyword>
<dbReference type="GO" id="GO:0035973">
    <property type="term" value="P:aggrephagy"/>
    <property type="evidence" value="ECO:0007669"/>
    <property type="project" value="TreeGrafter"/>
</dbReference>
<evidence type="ECO:0000256" key="7">
    <source>
        <dbReference type="ARBA" id="ARBA00022807"/>
    </source>
</evidence>
<comment type="subunit">
    <text evidence="11">Interacts with ATG8.</text>
</comment>
<evidence type="ECO:0000256" key="8">
    <source>
        <dbReference type="ARBA" id="ARBA00022927"/>
    </source>
</evidence>
<keyword evidence="3" id="KW-0813">Transport</keyword>
<dbReference type="AlphaFoldDB" id="A0A5D2A401"/>
<keyword evidence="4 13" id="KW-0963">Cytoplasm</keyword>